<dbReference type="GO" id="GO:0005768">
    <property type="term" value="C:endosome"/>
    <property type="evidence" value="ECO:0007669"/>
    <property type="project" value="TreeGrafter"/>
</dbReference>
<proteinExistence type="predicted"/>
<evidence type="ECO:0000256" key="2">
    <source>
        <dbReference type="ARBA" id="ARBA00022692"/>
    </source>
</evidence>
<dbReference type="Proteomes" id="UP001150941">
    <property type="component" value="Unassembled WGS sequence"/>
</dbReference>
<dbReference type="PANTHER" id="PTHR14856:SF9">
    <property type="entry name" value="PQ-LOOP REPEAT-CONTAINING PROTEIN 1"/>
    <property type="match status" value="1"/>
</dbReference>
<dbReference type="PANTHER" id="PTHR14856">
    <property type="entry name" value="PQ-LOOP REPEAT-CONTAINING PROTEIN 1-LIKE PROTEIN"/>
    <property type="match status" value="1"/>
</dbReference>
<dbReference type="GeneID" id="83204880"/>
<evidence type="ECO:0000313" key="7">
    <source>
        <dbReference type="Proteomes" id="UP001150941"/>
    </source>
</evidence>
<feature type="transmembrane region" description="Helical" evidence="5">
    <location>
        <begin position="40"/>
        <end position="61"/>
    </location>
</feature>
<gene>
    <name evidence="6" type="ORF">N7468_008281</name>
</gene>
<keyword evidence="3 5" id="KW-1133">Transmembrane helix</keyword>
<protein>
    <recommendedName>
        <fullName evidence="8">PQ loop repeat protein</fullName>
    </recommendedName>
</protein>
<dbReference type="AlphaFoldDB" id="A0A9W9NPG5"/>
<dbReference type="InterPro" id="IPR006603">
    <property type="entry name" value="PQ-loop_rpt"/>
</dbReference>
<dbReference type="Gene3D" id="1.20.1280.290">
    <property type="match status" value="1"/>
</dbReference>
<reference evidence="6" key="1">
    <citation type="submission" date="2022-11" db="EMBL/GenBank/DDBJ databases">
        <authorList>
            <person name="Petersen C."/>
        </authorList>
    </citation>
    <scope>NUCLEOTIDE SEQUENCE</scope>
    <source>
        <strain evidence="6">IBT 19713</strain>
    </source>
</reference>
<evidence type="ECO:0000256" key="3">
    <source>
        <dbReference type="ARBA" id="ARBA00022989"/>
    </source>
</evidence>
<dbReference type="SMART" id="SM00679">
    <property type="entry name" value="CTNS"/>
    <property type="match status" value="2"/>
</dbReference>
<sequence length="264" mass="29333">MSILQTALEYGAPFFLISSPLTSYADQIVSIHRSRSSAGFSLDIPLIMLLASILKVFFWFGEYYSKALLAQAVVMIATQLALLKVALDNRPSSGLRNGIEHTPFSGVTSGSSTRPYEFWQWTNTKPYWMFLTYFVAALTVLHLTPISESEGYINLLGSTGLAIEATLPIPQILVNHRSGSCKGLRLSVLAAWLIGDTMKMSYFFCSEEAIPWAFKICGIFQCVCDFYLGFQYLMFTRNAKKAAGSSHDHELEEDGGTPVKRTFA</sequence>
<evidence type="ECO:0000313" key="6">
    <source>
        <dbReference type="EMBL" id="KAJ5223739.1"/>
    </source>
</evidence>
<evidence type="ECO:0008006" key="8">
    <source>
        <dbReference type="Google" id="ProtNLM"/>
    </source>
</evidence>
<dbReference type="EMBL" id="JAPQKS010000006">
    <property type="protein sequence ID" value="KAJ5223739.1"/>
    <property type="molecule type" value="Genomic_DNA"/>
</dbReference>
<dbReference type="FunFam" id="1.20.1280.290:FF:000005">
    <property type="entry name" value="PQ-loop repeat-containing protein 1"/>
    <property type="match status" value="1"/>
</dbReference>
<comment type="caution">
    <text evidence="6">The sequence shown here is derived from an EMBL/GenBank/DDBJ whole genome shotgun (WGS) entry which is preliminary data.</text>
</comment>
<accession>A0A9W9NPG5</accession>
<organism evidence="6 7">
    <name type="scientific">Penicillium chermesinum</name>
    <dbReference type="NCBI Taxonomy" id="63820"/>
    <lineage>
        <taxon>Eukaryota</taxon>
        <taxon>Fungi</taxon>
        <taxon>Dikarya</taxon>
        <taxon>Ascomycota</taxon>
        <taxon>Pezizomycotina</taxon>
        <taxon>Eurotiomycetes</taxon>
        <taxon>Eurotiomycetidae</taxon>
        <taxon>Eurotiales</taxon>
        <taxon>Aspergillaceae</taxon>
        <taxon>Penicillium</taxon>
    </lineage>
</organism>
<evidence type="ECO:0000256" key="1">
    <source>
        <dbReference type="ARBA" id="ARBA00004141"/>
    </source>
</evidence>
<evidence type="ECO:0000256" key="5">
    <source>
        <dbReference type="SAM" id="Phobius"/>
    </source>
</evidence>
<keyword evidence="4 5" id="KW-0472">Membrane</keyword>
<dbReference type="GO" id="GO:0042147">
    <property type="term" value="P:retrograde transport, endosome to Golgi"/>
    <property type="evidence" value="ECO:0007669"/>
    <property type="project" value="TreeGrafter"/>
</dbReference>
<evidence type="ECO:0000256" key="4">
    <source>
        <dbReference type="ARBA" id="ARBA00023136"/>
    </source>
</evidence>
<dbReference type="GO" id="GO:0005829">
    <property type="term" value="C:cytosol"/>
    <property type="evidence" value="ECO:0007669"/>
    <property type="project" value="GOC"/>
</dbReference>
<dbReference type="GO" id="GO:0016020">
    <property type="term" value="C:membrane"/>
    <property type="evidence" value="ECO:0007669"/>
    <property type="project" value="UniProtKB-SubCell"/>
</dbReference>
<reference evidence="6" key="2">
    <citation type="journal article" date="2023" name="IMA Fungus">
        <title>Comparative genomic study of the Penicillium genus elucidates a diverse pangenome and 15 lateral gene transfer events.</title>
        <authorList>
            <person name="Petersen C."/>
            <person name="Sorensen T."/>
            <person name="Nielsen M.R."/>
            <person name="Sondergaard T.E."/>
            <person name="Sorensen J.L."/>
            <person name="Fitzpatrick D.A."/>
            <person name="Frisvad J.C."/>
            <person name="Nielsen K.L."/>
        </authorList>
    </citation>
    <scope>NUCLEOTIDE SEQUENCE</scope>
    <source>
        <strain evidence="6">IBT 19713</strain>
    </source>
</reference>
<comment type="subcellular location">
    <subcellularLocation>
        <location evidence="1">Membrane</location>
        <topology evidence="1">Multi-pass membrane protein</topology>
    </subcellularLocation>
</comment>
<dbReference type="OrthoDB" id="292213at2759"/>
<dbReference type="Pfam" id="PF04193">
    <property type="entry name" value="PQ-loop"/>
    <property type="match status" value="2"/>
</dbReference>
<dbReference type="RefSeq" id="XP_058327922.1">
    <property type="nucleotide sequence ID" value="XM_058477577.1"/>
</dbReference>
<dbReference type="InterPro" id="IPR052241">
    <property type="entry name" value="SLC66/Scramblase_ANY1"/>
</dbReference>
<keyword evidence="7" id="KW-1185">Reference proteome</keyword>
<feature type="transmembrane region" description="Helical" evidence="5">
    <location>
        <begin position="210"/>
        <end position="230"/>
    </location>
</feature>
<dbReference type="GO" id="GO:0045332">
    <property type="term" value="P:phospholipid translocation"/>
    <property type="evidence" value="ECO:0007669"/>
    <property type="project" value="TreeGrafter"/>
</dbReference>
<feature type="transmembrane region" description="Helical" evidence="5">
    <location>
        <begin position="127"/>
        <end position="146"/>
    </location>
</feature>
<dbReference type="GO" id="GO:0005802">
    <property type="term" value="C:trans-Golgi network"/>
    <property type="evidence" value="ECO:0007669"/>
    <property type="project" value="TreeGrafter"/>
</dbReference>
<keyword evidence="2 5" id="KW-0812">Transmembrane</keyword>
<name>A0A9W9NPG5_9EURO</name>